<reference evidence="1 2" key="1">
    <citation type="submission" date="2019-12" db="EMBL/GenBank/DDBJ databases">
        <title>Full genome sequence of a Bacillus safensis strain isolated from commercially available natto in Indonesia.</title>
        <authorList>
            <person name="Yoshida M."/>
            <person name="Uomi M."/>
            <person name="Waturangi D."/>
            <person name="Ekaputri J.J."/>
            <person name="Setiamarga D.H.E."/>
        </authorList>
    </citation>
    <scope>NUCLEOTIDE SEQUENCE [LARGE SCALE GENOMIC DNA]</scope>
    <source>
        <strain evidence="1 2">IDN1</strain>
    </source>
</reference>
<dbReference type="Proteomes" id="UP000464658">
    <property type="component" value="Chromosome"/>
</dbReference>
<name>A0A5S9MI52_BACIA</name>
<organism evidence="1 2">
    <name type="scientific">Bacillus safensis</name>
    <dbReference type="NCBI Taxonomy" id="561879"/>
    <lineage>
        <taxon>Bacteria</taxon>
        <taxon>Bacillati</taxon>
        <taxon>Bacillota</taxon>
        <taxon>Bacilli</taxon>
        <taxon>Bacillales</taxon>
        <taxon>Bacillaceae</taxon>
        <taxon>Bacillus</taxon>
    </lineage>
</organism>
<proteinExistence type="predicted"/>
<dbReference type="AlphaFoldDB" id="A0A5S9MI52"/>
<dbReference type="EMBL" id="AP021906">
    <property type="protein sequence ID" value="BBP93117.1"/>
    <property type="molecule type" value="Genomic_DNA"/>
</dbReference>
<sequence length="99" mass="11807">MLREEIRKDIDVMEEDEQAVLYFQLMEFRHQLMTDYVQPSKEPLEKSDYLKAVEGQGKKMSAILEYYFNFFFKECMNSKMVSLLELLCSISARKSAWSK</sequence>
<dbReference type="InterPro" id="IPR011990">
    <property type="entry name" value="TPR-like_helical_dom_sf"/>
</dbReference>
<accession>A0A5S9MI52</accession>
<gene>
    <name evidence="1" type="ORF">BsIDN1_67350</name>
</gene>
<dbReference type="Gene3D" id="1.25.40.10">
    <property type="entry name" value="Tetratricopeptide repeat domain"/>
    <property type="match status" value="1"/>
</dbReference>
<evidence type="ECO:0000313" key="1">
    <source>
        <dbReference type="EMBL" id="BBP93117.1"/>
    </source>
</evidence>
<protein>
    <submittedName>
        <fullName evidence="1">Uncharacterized protein</fullName>
    </submittedName>
</protein>
<dbReference type="Pfam" id="PF18801">
    <property type="entry name" value="RapH_N"/>
    <property type="match status" value="1"/>
</dbReference>
<evidence type="ECO:0000313" key="2">
    <source>
        <dbReference type="Proteomes" id="UP000464658"/>
    </source>
</evidence>